<dbReference type="EMBL" id="BLLF01004891">
    <property type="protein sequence ID" value="GFH30418.1"/>
    <property type="molecule type" value="Genomic_DNA"/>
</dbReference>
<protein>
    <submittedName>
        <fullName evidence="2">Uncharacterized protein</fullName>
    </submittedName>
</protein>
<feature type="region of interest" description="Disordered" evidence="1">
    <location>
        <begin position="26"/>
        <end position="73"/>
    </location>
</feature>
<evidence type="ECO:0000313" key="3">
    <source>
        <dbReference type="Proteomes" id="UP000485058"/>
    </source>
</evidence>
<dbReference type="AlphaFoldDB" id="A0A6A0ACJ6"/>
<feature type="compositionally biased region" description="Basic and acidic residues" evidence="1">
    <location>
        <begin position="34"/>
        <end position="47"/>
    </location>
</feature>
<name>A0A6A0ACJ6_HAELA</name>
<evidence type="ECO:0000256" key="1">
    <source>
        <dbReference type="SAM" id="MobiDB-lite"/>
    </source>
</evidence>
<sequence>TCAAVAEPIRLLVHCSPYTTRLGRIRHSSLTPRSRPDEEVISRRREQGPAVSGPAGPASGTPRCSPPPAGCKQ</sequence>
<comment type="caution">
    <text evidence="2">The sequence shown here is derived from an EMBL/GenBank/DDBJ whole genome shotgun (WGS) entry which is preliminary data.</text>
</comment>
<feature type="non-terminal residue" evidence="2">
    <location>
        <position position="1"/>
    </location>
</feature>
<proteinExistence type="predicted"/>
<dbReference type="Proteomes" id="UP000485058">
    <property type="component" value="Unassembled WGS sequence"/>
</dbReference>
<reference evidence="2 3" key="1">
    <citation type="submission" date="2020-02" db="EMBL/GenBank/DDBJ databases">
        <title>Draft genome sequence of Haematococcus lacustris strain NIES-144.</title>
        <authorList>
            <person name="Morimoto D."/>
            <person name="Nakagawa S."/>
            <person name="Yoshida T."/>
            <person name="Sawayama S."/>
        </authorList>
    </citation>
    <scope>NUCLEOTIDE SEQUENCE [LARGE SCALE GENOMIC DNA]</scope>
    <source>
        <strain evidence="2 3">NIES-144</strain>
    </source>
</reference>
<gene>
    <name evidence="2" type="ORF">HaLaN_29274</name>
</gene>
<keyword evidence="3" id="KW-1185">Reference proteome</keyword>
<accession>A0A6A0ACJ6</accession>
<evidence type="ECO:0000313" key="2">
    <source>
        <dbReference type="EMBL" id="GFH30418.1"/>
    </source>
</evidence>
<feature type="compositionally biased region" description="Pro residues" evidence="1">
    <location>
        <begin position="64"/>
        <end position="73"/>
    </location>
</feature>
<organism evidence="2 3">
    <name type="scientific">Haematococcus lacustris</name>
    <name type="common">Green alga</name>
    <name type="synonym">Haematococcus pluvialis</name>
    <dbReference type="NCBI Taxonomy" id="44745"/>
    <lineage>
        <taxon>Eukaryota</taxon>
        <taxon>Viridiplantae</taxon>
        <taxon>Chlorophyta</taxon>
        <taxon>core chlorophytes</taxon>
        <taxon>Chlorophyceae</taxon>
        <taxon>CS clade</taxon>
        <taxon>Chlamydomonadales</taxon>
        <taxon>Haematococcaceae</taxon>
        <taxon>Haematococcus</taxon>
    </lineage>
</organism>